<keyword evidence="5" id="KW-0460">Magnesium</keyword>
<dbReference type="PROSITE" id="PS51462">
    <property type="entry name" value="NUDIX"/>
    <property type="match status" value="1"/>
</dbReference>
<dbReference type="PRINTS" id="PR01402">
    <property type="entry name" value="MUTATORMUTX"/>
</dbReference>
<proteinExistence type="inferred from homology"/>
<dbReference type="GO" id="GO:0005737">
    <property type="term" value="C:cytoplasm"/>
    <property type="evidence" value="ECO:0007669"/>
    <property type="project" value="TreeGrafter"/>
</dbReference>
<dbReference type="STRING" id="29364.SAMN04487772_101114"/>
<dbReference type="InterPro" id="IPR003562">
    <property type="entry name" value="Mutator_MutX_prot"/>
</dbReference>
<comment type="similarity">
    <text evidence="2">Belongs to the Nudix hydrolase family.</text>
</comment>
<comment type="cofactor">
    <cofactor evidence="1">
        <name>Mg(2+)</name>
        <dbReference type="ChEBI" id="CHEBI:18420"/>
    </cofactor>
</comment>
<keyword evidence="8" id="KW-1185">Reference proteome</keyword>
<evidence type="ECO:0000256" key="4">
    <source>
        <dbReference type="ARBA" id="ARBA00022801"/>
    </source>
</evidence>
<organism evidence="7 8">
    <name type="scientific">[Clostridium] polysaccharolyticum</name>
    <dbReference type="NCBI Taxonomy" id="29364"/>
    <lineage>
        <taxon>Bacteria</taxon>
        <taxon>Bacillati</taxon>
        <taxon>Bacillota</taxon>
        <taxon>Clostridia</taxon>
        <taxon>Lachnospirales</taxon>
        <taxon>Lachnospiraceae</taxon>
    </lineage>
</organism>
<protein>
    <submittedName>
        <fullName evidence="7">8-oxo-dGTP diphosphatase</fullName>
    </submittedName>
</protein>
<accession>A0A1H9Y3M0</accession>
<dbReference type="CDD" id="cd18886">
    <property type="entry name" value="NUDIX_MutT_Nudt1"/>
    <property type="match status" value="1"/>
</dbReference>
<dbReference type="InterPro" id="IPR000086">
    <property type="entry name" value="NUDIX_hydrolase_dom"/>
</dbReference>
<reference evidence="7 8" key="1">
    <citation type="submission" date="2016-10" db="EMBL/GenBank/DDBJ databases">
        <authorList>
            <person name="de Groot N.N."/>
        </authorList>
    </citation>
    <scope>NUCLEOTIDE SEQUENCE [LARGE SCALE GENOMIC DNA]</scope>
    <source>
        <strain evidence="7 8">DSM 1801</strain>
    </source>
</reference>
<dbReference type="PANTHER" id="PTHR43758:SF2">
    <property type="entry name" value="OXIDIZED PURINE NUCLEOSIDE TRIPHOSPHATE HYDROLASE"/>
    <property type="match status" value="1"/>
</dbReference>
<dbReference type="InterPro" id="IPR015797">
    <property type="entry name" value="NUDIX_hydrolase-like_dom_sf"/>
</dbReference>
<name>A0A1H9Y3M0_9FIRM</name>
<feature type="domain" description="Nudix hydrolase" evidence="6">
    <location>
        <begin position="1"/>
        <end position="128"/>
    </location>
</feature>
<dbReference type="GO" id="GO:0008413">
    <property type="term" value="F:8-oxo-7,8-dihydroguanosine triphosphate pyrophosphatase activity"/>
    <property type="evidence" value="ECO:0007669"/>
    <property type="project" value="InterPro"/>
</dbReference>
<evidence type="ECO:0000313" key="7">
    <source>
        <dbReference type="EMBL" id="SES63444.1"/>
    </source>
</evidence>
<dbReference type="Gene3D" id="3.90.79.10">
    <property type="entry name" value="Nucleoside Triphosphate Pyrophosphohydrolase"/>
    <property type="match status" value="1"/>
</dbReference>
<dbReference type="EMBL" id="FOHN01000001">
    <property type="protein sequence ID" value="SES63444.1"/>
    <property type="molecule type" value="Genomic_DNA"/>
</dbReference>
<dbReference type="SUPFAM" id="SSF55811">
    <property type="entry name" value="Nudix"/>
    <property type="match status" value="1"/>
</dbReference>
<evidence type="ECO:0000256" key="2">
    <source>
        <dbReference type="ARBA" id="ARBA00005582"/>
    </source>
</evidence>
<evidence type="ECO:0000313" key="8">
    <source>
        <dbReference type="Proteomes" id="UP000199800"/>
    </source>
</evidence>
<dbReference type="PROSITE" id="PS00893">
    <property type="entry name" value="NUDIX_BOX"/>
    <property type="match status" value="1"/>
</dbReference>
<dbReference type="GO" id="GO:0006281">
    <property type="term" value="P:DNA repair"/>
    <property type="evidence" value="ECO:0007669"/>
    <property type="project" value="InterPro"/>
</dbReference>
<dbReference type="GO" id="GO:0046872">
    <property type="term" value="F:metal ion binding"/>
    <property type="evidence" value="ECO:0007669"/>
    <property type="project" value="UniProtKB-KW"/>
</dbReference>
<dbReference type="OrthoDB" id="9804563at2"/>
<dbReference type="PANTHER" id="PTHR43758">
    <property type="entry name" value="7,8-DIHYDRO-8-OXOGUANINE TRIPHOSPHATASE"/>
    <property type="match status" value="1"/>
</dbReference>
<evidence type="ECO:0000259" key="6">
    <source>
        <dbReference type="PROSITE" id="PS51462"/>
    </source>
</evidence>
<dbReference type="InterPro" id="IPR020084">
    <property type="entry name" value="NUDIX_hydrolase_CS"/>
</dbReference>
<keyword evidence="3" id="KW-0479">Metal-binding</keyword>
<dbReference type="Pfam" id="PF00293">
    <property type="entry name" value="NUDIX"/>
    <property type="match status" value="1"/>
</dbReference>
<evidence type="ECO:0000256" key="3">
    <source>
        <dbReference type="ARBA" id="ARBA00022723"/>
    </source>
</evidence>
<dbReference type="Proteomes" id="UP000199800">
    <property type="component" value="Unassembled WGS sequence"/>
</dbReference>
<evidence type="ECO:0000256" key="1">
    <source>
        <dbReference type="ARBA" id="ARBA00001946"/>
    </source>
</evidence>
<gene>
    <name evidence="7" type="ORF">SAMN04487772_101114</name>
</gene>
<dbReference type="RefSeq" id="WP_092474926.1">
    <property type="nucleotide sequence ID" value="NZ_FOHN01000001.1"/>
</dbReference>
<dbReference type="AlphaFoldDB" id="A0A1H9Y3M0"/>
<sequence length="152" mass="18130">MKLTALCYIEKEEQYLMLHRVSKKHDPNKDKWIGVGGRFEENESPEECMLREVKEETGLELTKYRYRGLITFVSDQWETEYMHLFTGTDFEGAIKKCEEGKLEWIPKNELLSLNIWEGDKIFLELLQKENRFFTVKLEYIGEILHSSSVKVW</sequence>
<evidence type="ECO:0000256" key="5">
    <source>
        <dbReference type="ARBA" id="ARBA00022842"/>
    </source>
</evidence>
<keyword evidence="4" id="KW-0378">Hydrolase</keyword>